<dbReference type="GO" id="GO:0080120">
    <property type="term" value="P:CAAX-box protein maturation"/>
    <property type="evidence" value="ECO:0007669"/>
    <property type="project" value="UniProtKB-ARBA"/>
</dbReference>
<name>A0A011VTV4_RUMAL</name>
<feature type="transmembrane region" description="Helical" evidence="1">
    <location>
        <begin position="117"/>
        <end position="138"/>
    </location>
</feature>
<protein>
    <recommendedName>
        <fullName evidence="2">CAAX prenyl protease 2/Lysostaphin resistance protein A-like domain-containing protein</fullName>
    </recommendedName>
</protein>
<evidence type="ECO:0000256" key="1">
    <source>
        <dbReference type="SAM" id="Phobius"/>
    </source>
</evidence>
<proteinExistence type="predicted"/>
<dbReference type="Proteomes" id="UP000021369">
    <property type="component" value="Unassembled WGS sequence"/>
</dbReference>
<accession>A0A011VTV4</accession>
<feature type="transmembrane region" description="Helical" evidence="1">
    <location>
        <begin position="246"/>
        <end position="263"/>
    </location>
</feature>
<sequence>MKNYDKQTIAQIRKPIVQAAIIMLVFYAIEIPMVHFNVFPDVNTRYIADTIIRAAGGTAGLILLNGYSKRGESKCTLKQLFTNKISGKTWLIMIPQIINILLPFLNIFIATVFTTRYILTLSILIVQQFATGFYEEGVQRGLMMNGLIKFNISTVKRRLFTVLVTGLFFGLGHAPNIAFGENPLIQVPSAMCIGMFWAAVYMLSDNLLLVMLLHAFADSTFRIVHGLFGYAREGFLYQAVECSRDIIEYVILPVLAICICIWFDKLKNNAPEDGST</sequence>
<feature type="domain" description="CAAX prenyl protease 2/Lysostaphin resistance protein A-like" evidence="2">
    <location>
        <begin position="121"/>
        <end position="219"/>
    </location>
</feature>
<keyword evidence="1" id="KW-1133">Transmembrane helix</keyword>
<evidence type="ECO:0000313" key="3">
    <source>
        <dbReference type="EMBL" id="EXM38691.1"/>
    </source>
</evidence>
<reference evidence="3 5" key="1">
    <citation type="submission" date="2013-06" db="EMBL/GenBank/DDBJ databases">
        <title>Rumen cellulosomics: divergent fiber-degrading strategies revealed by comparative genome-wide analysis of six Ruminococcal strains.</title>
        <authorList>
            <person name="Dassa B."/>
            <person name="Borovok I."/>
            <person name="Lamed R."/>
            <person name="Flint H."/>
            <person name="Yeoman C.J."/>
            <person name="White B."/>
            <person name="Bayer E.A."/>
        </authorList>
    </citation>
    <scope>NUCLEOTIDE SEQUENCE [LARGE SCALE GENOMIC DNA]</scope>
    <source>
        <strain evidence="3 5">SY3</strain>
    </source>
</reference>
<keyword evidence="1" id="KW-0472">Membrane</keyword>
<dbReference type="EMBL" id="JEOB01000001">
    <property type="protein sequence ID" value="EXM41045.1"/>
    <property type="molecule type" value="Genomic_DNA"/>
</dbReference>
<dbReference type="InterPro" id="IPR003675">
    <property type="entry name" value="Rce1/LyrA-like_dom"/>
</dbReference>
<dbReference type="GO" id="GO:0004175">
    <property type="term" value="F:endopeptidase activity"/>
    <property type="evidence" value="ECO:0007669"/>
    <property type="project" value="UniProtKB-ARBA"/>
</dbReference>
<feature type="transmembrane region" description="Helical" evidence="1">
    <location>
        <begin position="20"/>
        <end position="39"/>
    </location>
</feature>
<gene>
    <name evidence="4" type="ORF">RASY3_03130</name>
    <name evidence="3" type="ORF">RASY3_18395</name>
</gene>
<dbReference type="PATRIC" id="fig|1341156.4.peg.3267"/>
<keyword evidence="5" id="KW-1185">Reference proteome</keyword>
<evidence type="ECO:0000313" key="4">
    <source>
        <dbReference type="EMBL" id="EXM41045.1"/>
    </source>
</evidence>
<feature type="transmembrane region" description="Helical" evidence="1">
    <location>
        <begin position="51"/>
        <end position="68"/>
    </location>
</feature>
<dbReference type="AlphaFoldDB" id="A0A011VTV4"/>
<keyword evidence="1" id="KW-0812">Transmembrane</keyword>
<feature type="transmembrane region" description="Helical" evidence="1">
    <location>
        <begin position="89"/>
        <end position="111"/>
    </location>
</feature>
<dbReference type="OrthoDB" id="1825839at2"/>
<dbReference type="EMBL" id="JEOB01000004">
    <property type="protein sequence ID" value="EXM38691.1"/>
    <property type="molecule type" value="Genomic_DNA"/>
</dbReference>
<comment type="caution">
    <text evidence="3">The sequence shown here is derived from an EMBL/GenBank/DDBJ whole genome shotgun (WGS) entry which is preliminary data.</text>
</comment>
<feature type="transmembrane region" description="Helical" evidence="1">
    <location>
        <begin position="159"/>
        <end position="179"/>
    </location>
</feature>
<evidence type="ECO:0000313" key="5">
    <source>
        <dbReference type="Proteomes" id="UP000021369"/>
    </source>
</evidence>
<dbReference type="Pfam" id="PF02517">
    <property type="entry name" value="Rce1-like"/>
    <property type="match status" value="1"/>
</dbReference>
<organism evidence="3 5">
    <name type="scientific">Ruminococcus albus SY3</name>
    <dbReference type="NCBI Taxonomy" id="1341156"/>
    <lineage>
        <taxon>Bacteria</taxon>
        <taxon>Bacillati</taxon>
        <taxon>Bacillota</taxon>
        <taxon>Clostridia</taxon>
        <taxon>Eubacteriales</taxon>
        <taxon>Oscillospiraceae</taxon>
        <taxon>Ruminococcus</taxon>
    </lineage>
</organism>
<dbReference type="RefSeq" id="WP_024858827.1">
    <property type="nucleotide sequence ID" value="NZ_JEOB01000001.1"/>
</dbReference>
<evidence type="ECO:0000259" key="2">
    <source>
        <dbReference type="Pfam" id="PF02517"/>
    </source>
</evidence>